<feature type="compositionally biased region" description="Basic and acidic residues" evidence="1">
    <location>
        <begin position="97"/>
        <end position="121"/>
    </location>
</feature>
<proteinExistence type="predicted"/>
<evidence type="ECO:0000256" key="1">
    <source>
        <dbReference type="SAM" id="MobiDB-lite"/>
    </source>
</evidence>
<feature type="compositionally biased region" description="Polar residues" evidence="1">
    <location>
        <begin position="1"/>
        <end position="22"/>
    </location>
</feature>
<feature type="compositionally biased region" description="Polar residues" evidence="1">
    <location>
        <begin position="52"/>
        <end position="92"/>
    </location>
</feature>
<dbReference type="EMBL" id="MDYP01000005">
    <property type="protein sequence ID" value="OQE09808.1"/>
    <property type="molecule type" value="Genomic_DNA"/>
</dbReference>
<feature type="region of interest" description="Disordered" evidence="1">
    <location>
        <begin position="1"/>
        <end position="121"/>
    </location>
</feature>
<gene>
    <name evidence="2" type="ORF">PENVUL_c005G03939</name>
</gene>
<name>A0A1V6S7G8_9EURO</name>
<reference evidence="3" key="1">
    <citation type="journal article" date="2017" name="Nat. Microbiol.">
        <title>Global analysis of biosynthetic gene clusters reveals vast potential of secondary metabolite production in Penicillium species.</title>
        <authorList>
            <person name="Nielsen J.C."/>
            <person name="Grijseels S."/>
            <person name="Prigent S."/>
            <person name="Ji B."/>
            <person name="Dainat J."/>
            <person name="Nielsen K.F."/>
            <person name="Frisvad J.C."/>
            <person name="Workman M."/>
            <person name="Nielsen J."/>
        </authorList>
    </citation>
    <scope>NUCLEOTIDE SEQUENCE [LARGE SCALE GENOMIC DNA]</scope>
    <source>
        <strain evidence="3">IBT 29486</strain>
    </source>
</reference>
<keyword evidence="3" id="KW-1185">Reference proteome</keyword>
<accession>A0A1V6S7G8</accession>
<dbReference type="Proteomes" id="UP000191518">
    <property type="component" value="Unassembled WGS sequence"/>
</dbReference>
<organism evidence="2 3">
    <name type="scientific">Penicillium vulpinum</name>
    <dbReference type="NCBI Taxonomy" id="29845"/>
    <lineage>
        <taxon>Eukaryota</taxon>
        <taxon>Fungi</taxon>
        <taxon>Dikarya</taxon>
        <taxon>Ascomycota</taxon>
        <taxon>Pezizomycotina</taxon>
        <taxon>Eurotiomycetes</taxon>
        <taxon>Eurotiomycetidae</taxon>
        <taxon>Eurotiales</taxon>
        <taxon>Aspergillaceae</taxon>
        <taxon>Penicillium</taxon>
    </lineage>
</organism>
<dbReference type="AlphaFoldDB" id="A0A1V6S7G8"/>
<evidence type="ECO:0000313" key="3">
    <source>
        <dbReference type="Proteomes" id="UP000191518"/>
    </source>
</evidence>
<comment type="caution">
    <text evidence="2">The sequence shown here is derived from an EMBL/GenBank/DDBJ whole genome shotgun (WGS) entry which is preliminary data.</text>
</comment>
<protein>
    <submittedName>
        <fullName evidence="2">Uncharacterized protein</fullName>
    </submittedName>
</protein>
<sequence>MTFYSLTSPPHSTIITSFNLNPSKPLPHLRPRTSTSTKMPVPTADLFDKQQSEANCTQPPSSATHTSTDQKNNNSYFGTAPGNSTTAWQNADSGRALTKEEADRLYEERMEEEYAKRDGGA</sequence>
<evidence type="ECO:0000313" key="2">
    <source>
        <dbReference type="EMBL" id="OQE09808.1"/>
    </source>
</evidence>